<evidence type="ECO:0000313" key="1">
    <source>
        <dbReference type="EMBL" id="SPP85070.1"/>
    </source>
</evidence>
<dbReference type="Gene3D" id="2.40.50.140">
    <property type="entry name" value="Nucleic acid-binding proteins"/>
    <property type="match status" value="1"/>
</dbReference>
<accession>A0A3B0KAC9</accession>
<reference evidence="2" key="1">
    <citation type="submission" date="2018-01" db="EMBL/GenBank/DDBJ databases">
        <authorList>
            <person name="Alioto T."/>
            <person name="Alioto T."/>
        </authorList>
    </citation>
    <scope>NUCLEOTIDE SEQUENCE [LARGE SCALE GENOMIC DNA]</scope>
</reference>
<dbReference type="Proteomes" id="UP000268350">
    <property type="component" value="Unassembled WGS sequence"/>
</dbReference>
<evidence type="ECO:0000313" key="2">
    <source>
        <dbReference type="Proteomes" id="UP000268350"/>
    </source>
</evidence>
<dbReference type="OrthoDB" id="7915056at2759"/>
<sequence>MYANSSTSDIEDQLDNFFIRKPTHRPKSTEDPKPGAPIIHDNIPLALNDVLRVTRDPEREDVFTVSINKAPCHFRTCIVYAFVAGECPHHASYRKYILDDSTASLEVSISTRIWKRTMMASLYNQATQLLCEESYKKICESMMRLLSASMEYVDPSSIQRGNSVFLHCRPNFYMDKLGLEASSFLVDKGKSRQMEIAFADHYIDWHESYKIEN</sequence>
<dbReference type="OMA" id="GRGVHNK"/>
<gene>
    <name evidence="1" type="ORF">DGUA_6G014954</name>
</gene>
<dbReference type="EMBL" id="OUUW01000009">
    <property type="protein sequence ID" value="SPP85070.1"/>
    <property type="molecule type" value="Genomic_DNA"/>
</dbReference>
<name>A0A3B0KAC9_DROGU</name>
<dbReference type="AlphaFoldDB" id="A0A3B0KAC9"/>
<protein>
    <submittedName>
        <fullName evidence="1">Uncharacterized protein</fullName>
    </submittedName>
</protein>
<dbReference type="InterPro" id="IPR012340">
    <property type="entry name" value="NA-bd_OB-fold"/>
</dbReference>
<proteinExistence type="predicted"/>
<organism evidence="1 2">
    <name type="scientific">Drosophila guanche</name>
    <name type="common">Fruit fly</name>
    <dbReference type="NCBI Taxonomy" id="7266"/>
    <lineage>
        <taxon>Eukaryota</taxon>
        <taxon>Metazoa</taxon>
        <taxon>Ecdysozoa</taxon>
        <taxon>Arthropoda</taxon>
        <taxon>Hexapoda</taxon>
        <taxon>Insecta</taxon>
        <taxon>Pterygota</taxon>
        <taxon>Neoptera</taxon>
        <taxon>Endopterygota</taxon>
        <taxon>Diptera</taxon>
        <taxon>Brachycera</taxon>
        <taxon>Muscomorpha</taxon>
        <taxon>Ephydroidea</taxon>
        <taxon>Drosophilidae</taxon>
        <taxon>Drosophila</taxon>
        <taxon>Sophophora</taxon>
    </lineage>
</organism>
<keyword evidence="2" id="KW-1185">Reference proteome</keyword>